<dbReference type="EMBL" id="MPSH01000019">
    <property type="protein sequence ID" value="PNH30701.1"/>
    <property type="molecule type" value="Genomic_DNA"/>
</dbReference>
<dbReference type="AlphaFoldDB" id="A0AA44WFS2"/>
<sequence length="45" mass="5025">MWAAHGTYHPNNRDDDDDDDGDGDDDSQGQSPIAHRTLTPHVELH</sequence>
<protein>
    <submittedName>
        <fullName evidence="2">Uncharacterized protein</fullName>
    </submittedName>
</protein>
<gene>
    <name evidence="2" type="ORF">BJF96_g6027</name>
</gene>
<evidence type="ECO:0000256" key="1">
    <source>
        <dbReference type="SAM" id="MobiDB-lite"/>
    </source>
</evidence>
<dbReference type="Proteomes" id="UP000236305">
    <property type="component" value="Unassembled WGS sequence"/>
</dbReference>
<evidence type="ECO:0000313" key="2">
    <source>
        <dbReference type="EMBL" id="PNH30701.1"/>
    </source>
</evidence>
<organism evidence="2 3">
    <name type="scientific">Verticillium dahliae</name>
    <name type="common">Verticillium wilt</name>
    <dbReference type="NCBI Taxonomy" id="27337"/>
    <lineage>
        <taxon>Eukaryota</taxon>
        <taxon>Fungi</taxon>
        <taxon>Dikarya</taxon>
        <taxon>Ascomycota</taxon>
        <taxon>Pezizomycotina</taxon>
        <taxon>Sordariomycetes</taxon>
        <taxon>Hypocreomycetidae</taxon>
        <taxon>Glomerellales</taxon>
        <taxon>Plectosphaerellaceae</taxon>
        <taxon>Verticillium</taxon>
    </lineage>
</organism>
<feature type="compositionally biased region" description="Acidic residues" evidence="1">
    <location>
        <begin position="14"/>
        <end position="27"/>
    </location>
</feature>
<accession>A0AA44WFS2</accession>
<reference evidence="2 3" key="1">
    <citation type="submission" date="2017-12" db="EMBL/GenBank/DDBJ databases">
        <title>Comparative genomics yields insights into virulence evolution of Verticillium dahliae.</title>
        <authorList>
            <person name="Fan R."/>
            <person name="Armitage A.D."/>
            <person name="Cascant-Lopez E."/>
            <person name="Sobczyk M."/>
            <person name="Cockerton H.M."/>
            <person name="Harrison R.J."/>
        </authorList>
    </citation>
    <scope>NUCLEOTIDE SEQUENCE [LARGE SCALE GENOMIC DNA]</scope>
    <source>
        <strain evidence="2 3">12008</strain>
    </source>
</reference>
<proteinExistence type="predicted"/>
<name>A0AA44WFS2_VERDA</name>
<evidence type="ECO:0000313" key="3">
    <source>
        <dbReference type="Proteomes" id="UP000236305"/>
    </source>
</evidence>
<comment type="caution">
    <text evidence="2">The sequence shown here is derived from an EMBL/GenBank/DDBJ whole genome shotgun (WGS) entry which is preliminary data.</text>
</comment>
<feature type="region of interest" description="Disordered" evidence="1">
    <location>
        <begin position="1"/>
        <end position="45"/>
    </location>
</feature>